<evidence type="ECO:0000313" key="2">
    <source>
        <dbReference type="Proteomes" id="UP000297053"/>
    </source>
</evidence>
<organism evidence="1 2">
    <name type="scientific">Halomicrobium mukohataei</name>
    <dbReference type="NCBI Taxonomy" id="57705"/>
    <lineage>
        <taxon>Archaea</taxon>
        <taxon>Methanobacteriati</taxon>
        <taxon>Methanobacteriota</taxon>
        <taxon>Stenosarchaea group</taxon>
        <taxon>Halobacteria</taxon>
        <taxon>Halobacteriales</taxon>
        <taxon>Haloarculaceae</taxon>
        <taxon>Halomicrobium</taxon>
    </lineage>
</organism>
<name>A0A4D6KHI6_9EURY</name>
<dbReference type="InterPro" id="IPR055951">
    <property type="entry name" value="DUF7529"/>
</dbReference>
<proteinExistence type="predicted"/>
<protein>
    <submittedName>
        <fullName evidence="1">Uncharacterized protein</fullName>
    </submittedName>
</protein>
<gene>
    <name evidence="1" type="ORF">E5139_03875</name>
</gene>
<dbReference type="EMBL" id="CP039375">
    <property type="protein sequence ID" value="QCD64816.1"/>
    <property type="molecule type" value="Genomic_DNA"/>
</dbReference>
<dbReference type="AlphaFoldDB" id="A0A4D6KHI6"/>
<dbReference type="Pfam" id="PF24373">
    <property type="entry name" value="DUF7529"/>
    <property type="match status" value="1"/>
</dbReference>
<sequence>METYLYSHGKREPMSENANEWGRTLETATEMADELRSEGWSVETVRAAHVAPEPPSHGETDRFGFVYLAQGEVADDVRSAVAEGEFDGYELFTHRDGSDLYAVTRLTDRDRDLAVLLVGAIDLTTAGELAAVARDRGEMYSHVKLVDGTHLATFRHDDADPFFPEDV</sequence>
<reference evidence="1 2" key="2">
    <citation type="submission" date="2019-04" db="EMBL/GenBank/DDBJ databases">
        <authorList>
            <person name="Yang S."/>
            <person name="Wei W."/>
        </authorList>
    </citation>
    <scope>NUCLEOTIDE SEQUENCE [LARGE SCALE GENOMIC DNA]</scope>
    <source>
        <strain evidence="2">ZP60</strain>
    </source>
</reference>
<reference evidence="1 2" key="1">
    <citation type="submission" date="2019-04" db="EMBL/GenBank/DDBJ databases">
        <title>Complete genome sequence of Arthrobacter sp. ZXY-2 associated with effective atrazine degradation and salt adaptation.</title>
        <authorList>
            <person name="Zhao X."/>
        </authorList>
    </citation>
    <scope>NUCLEOTIDE SEQUENCE [LARGE SCALE GENOMIC DNA]</scope>
    <source>
        <strain evidence="2">ZP60</strain>
    </source>
</reference>
<dbReference type="Proteomes" id="UP000297053">
    <property type="component" value="Chromosome"/>
</dbReference>
<evidence type="ECO:0000313" key="1">
    <source>
        <dbReference type="EMBL" id="QCD64816.1"/>
    </source>
</evidence>
<dbReference type="KEGG" id="halz:E5139_03875"/>
<accession>A0A4D6KHI6</accession>